<evidence type="ECO:0000313" key="4">
    <source>
        <dbReference type="Proteomes" id="UP000243459"/>
    </source>
</evidence>
<proteinExistence type="predicted"/>
<dbReference type="Proteomes" id="UP000243459">
    <property type="component" value="Chromosome 7"/>
</dbReference>
<dbReference type="Pfam" id="PF14368">
    <property type="entry name" value="LTP_2"/>
    <property type="match status" value="1"/>
</dbReference>
<dbReference type="CDD" id="cd00010">
    <property type="entry name" value="AAI_LTSS"/>
    <property type="match status" value="1"/>
</dbReference>
<accession>A0A5P1EHB0</accession>
<evidence type="ECO:0000256" key="1">
    <source>
        <dbReference type="SAM" id="SignalP"/>
    </source>
</evidence>
<dbReference type="Gene3D" id="1.10.110.10">
    <property type="entry name" value="Plant lipid-transfer and hydrophobic proteins"/>
    <property type="match status" value="1"/>
</dbReference>
<feature type="signal peptide" evidence="1">
    <location>
        <begin position="1"/>
        <end position="17"/>
    </location>
</feature>
<dbReference type="SUPFAM" id="SSF47699">
    <property type="entry name" value="Bifunctional inhibitor/lipid-transfer protein/seed storage 2S albumin"/>
    <property type="match status" value="1"/>
</dbReference>
<keyword evidence="4" id="KW-1185">Reference proteome</keyword>
<sequence length="99" mass="10973">MALSNLILILLVTLSSSAFTGHCREQKVSDVSRMLTCMELLMQCQNHMSSPSPPQSCCVPLKRVIFHDPQCLCALSMNGDFLAYLNVTIKDAASLRLRD</sequence>
<dbReference type="AlphaFoldDB" id="A0A5P1EHB0"/>
<reference evidence="4" key="1">
    <citation type="journal article" date="2017" name="Nat. Commun.">
        <title>The asparagus genome sheds light on the origin and evolution of a young Y chromosome.</title>
        <authorList>
            <person name="Harkess A."/>
            <person name="Zhou J."/>
            <person name="Xu C."/>
            <person name="Bowers J.E."/>
            <person name="Van der Hulst R."/>
            <person name="Ayyampalayam S."/>
            <person name="Mercati F."/>
            <person name="Riccardi P."/>
            <person name="McKain M.R."/>
            <person name="Kakrana A."/>
            <person name="Tang H."/>
            <person name="Ray J."/>
            <person name="Groenendijk J."/>
            <person name="Arikit S."/>
            <person name="Mathioni S.M."/>
            <person name="Nakano M."/>
            <person name="Shan H."/>
            <person name="Telgmann-Rauber A."/>
            <person name="Kanno A."/>
            <person name="Yue Z."/>
            <person name="Chen H."/>
            <person name="Li W."/>
            <person name="Chen Y."/>
            <person name="Xu X."/>
            <person name="Zhang Y."/>
            <person name="Luo S."/>
            <person name="Chen H."/>
            <person name="Gao J."/>
            <person name="Mao Z."/>
            <person name="Pires J.C."/>
            <person name="Luo M."/>
            <person name="Kudrna D."/>
            <person name="Wing R.A."/>
            <person name="Meyers B.C."/>
            <person name="Yi K."/>
            <person name="Kong H."/>
            <person name="Lavrijsen P."/>
            <person name="Sunseri F."/>
            <person name="Falavigna A."/>
            <person name="Ye Y."/>
            <person name="Leebens-Mack J.H."/>
            <person name="Chen G."/>
        </authorList>
    </citation>
    <scope>NUCLEOTIDE SEQUENCE [LARGE SCALE GENOMIC DNA]</scope>
    <source>
        <strain evidence="4">cv. DH0086</strain>
    </source>
</reference>
<dbReference type="EMBL" id="CM007387">
    <property type="protein sequence ID" value="ONK65315.1"/>
    <property type="molecule type" value="Genomic_DNA"/>
</dbReference>
<evidence type="ECO:0000259" key="2">
    <source>
        <dbReference type="Pfam" id="PF14368"/>
    </source>
</evidence>
<dbReference type="InterPro" id="IPR016140">
    <property type="entry name" value="Bifunc_inhib/LTP/seed_store"/>
</dbReference>
<organism evidence="3 4">
    <name type="scientific">Asparagus officinalis</name>
    <name type="common">Garden asparagus</name>
    <dbReference type="NCBI Taxonomy" id="4686"/>
    <lineage>
        <taxon>Eukaryota</taxon>
        <taxon>Viridiplantae</taxon>
        <taxon>Streptophyta</taxon>
        <taxon>Embryophyta</taxon>
        <taxon>Tracheophyta</taxon>
        <taxon>Spermatophyta</taxon>
        <taxon>Magnoliopsida</taxon>
        <taxon>Liliopsida</taxon>
        <taxon>Asparagales</taxon>
        <taxon>Asparagaceae</taxon>
        <taxon>Asparagoideae</taxon>
        <taxon>Asparagus</taxon>
    </lineage>
</organism>
<keyword evidence="1" id="KW-0732">Signal</keyword>
<dbReference type="OMA" id="CMELLMQ"/>
<dbReference type="Gramene" id="ONK65315">
    <property type="protein sequence ID" value="ONK65315"/>
    <property type="gene ID" value="A4U43_C07F35860"/>
</dbReference>
<protein>
    <recommendedName>
        <fullName evidence="2">Bifunctional inhibitor/plant lipid transfer protein/seed storage helical domain-containing protein</fullName>
    </recommendedName>
</protein>
<name>A0A5P1EHB0_ASPOF</name>
<evidence type="ECO:0000313" key="3">
    <source>
        <dbReference type="EMBL" id="ONK65315.1"/>
    </source>
</evidence>
<dbReference type="InterPro" id="IPR036312">
    <property type="entry name" value="Bifun_inhib/LTP/seed_sf"/>
</dbReference>
<feature type="chain" id="PRO_5024446492" description="Bifunctional inhibitor/plant lipid transfer protein/seed storage helical domain-containing protein" evidence="1">
    <location>
        <begin position="18"/>
        <end position="99"/>
    </location>
</feature>
<gene>
    <name evidence="3" type="ORF">A4U43_C07F35860</name>
</gene>
<feature type="domain" description="Bifunctional inhibitor/plant lipid transfer protein/seed storage helical" evidence="2">
    <location>
        <begin position="31"/>
        <end position="95"/>
    </location>
</feature>